<dbReference type="InterPro" id="IPR000182">
    <property type="entry name" value="GNAT_dom"/>
</dbReference>
<evidence type="ECO:0000256" key="1">
    <source>
        <dbReference type="ARBA" id="ARBA00009342"/>
    </source>
</evidence>
<dbReference type="RefSeq" id="XP_060460108.1">
    <property type="nucleotide sequence ID" value="XM_060603856.1"/>
</dbReference>
<dbReference type="PROSITE" id="PS51186">
    <property type="entry name" value="GNAT"/>
    <property type="match status" value="1"/>
</dbReference>
<reference evidence="6" key="1">
    <citation type="journal article" date="2023" name="BMC Genomics">
        <title>Chromosome-level genome assemblies of Cutaneotrichosporon spp. (Trichosporonales, Basidiomycota) reveal imbalanced evolution between nucleotide sequences and chromosome synteny.</title>
        <authorList>
            <person name="Kobayashi Y."/>
            <person name="Kayamori A."/>
            <person name="Aoki K."/>
            <person name="Shiwa Y."/>
            <person name="Matsutani M."/>
            <person name="Fujita N."/>
            <person name="Sugita T."/>
            <person name="Iwasaki W."/>
            <person name="Tanaka N."/>
            <person name="Takashima M."/>
        </authorList>
    </citation>
    <scope>NUCLEOTIDE SEQUENCE</scope>
    <source>
        <strain evidence="6">HIS019</strain>
    </source>
</reference>
<keyword evidence="2" id="KW-0808">Transferase</keyword>
<name>A0AA48LAG9_9TREE</name>
<evidence type="ECO:0000256" key="4">
    <source>
        <dbReference type="ARBA" id="ARBA00069551"/>
    </source>
</evidence>
<dbReference type="GeneID" id="85498713"/>
<dbReference type="Gene3D" id="3.40.630.30">
    <property type="match status" value="1"/>
</dbReference>
<accession>A0AA48LAG9</accession>
<evidence type="ECO:0000256" key="2">
    <source>
        <dbReference type="ARBA" id="ARBA00022679"/>
    </source>
</evidence>
<organism evidence="6 7">
    <name type="scientific">Cutaneotrichosporon cavernicola</name>
    <dbReference type="NCBI Taxonomy" id="279322"/>
    <lineage>
        <taxon>Eukaryota</taxon>
        <taxon>Fungi</taxon>
        <taxon>Dikarya</taxon>
        <taxon>Basidiomycota</taxon>
        <taxon>Agaricomycotina</taxon>
        <taxon>Tremellomycetes</taxon>
        <taxon>Trichosporonales</taxon>
        <taxon>Trichosporonaceae</taxon>
        <taxon>Cutaneotrichosporon</taxon>
    </lineage>
</organism>
<evidence type="ECO:0000313" key="7">
    <source>
        <dbReference type="Proteomes" id="UP001233271"/>
    </source>
</evidence>
<dbReference type="Proteomes" id="UP001233271">
    <property type="component" value="Chromosome 7b"/>
</dbReference>
<dbReference type="InterPro" id="IPR016181">
    <property type="entry name" value="Acyl_CoA_acyltransferase"/>
</dbReference>
<evidence type="ECO:0000313" key="6">
    <source>
        <dbReference type="EMBL" id="BEI94843.1"/>
    </source>
</evidence>
<dbReference type="PANTHER" id="PTHR13256">
    <property type="entry name" value="N-ACETYLTRANSFERASE 9"/>
    <property type="match status" value="1"/>
</dbReference>
<dbReference type="KEGG" id="ccac:CcaHIS019_0704240"/>
<dbReference type="AlphaFoldDB" id="A0AA48LAG9"/>
<protein>
    <recommendedName>
        <fullName evidence="4">N-acetyltransferase 9-like protein</fullName>
    </recommendedName>
</protein>
<dbReference type="SUPFAM" id="SSF55729">
    <property type="entry name" value="Acyl-CoA N-acyltransferases (Nat)"/>
    <property type="match status" value="1"/>
</dbReference>
<dbReference type="GO" id="GO:0008080">
    <property type="term" value="F:N-acetyltransferase activity"/>
    <property type="evidence" value="ECO:0007669"/>
    <property type="project" value="InterPro"/>
</dbReference>
<comment type="similarity">
    <text evidence="1">Belongs to the acetyltransferase family. GNAT subfamily.</text>
</comment>
<dbReference type="InterPro" id="IPR039135">
    <property type="entry name" value="NAT9-like"/>
</dbReference>
<dbReference type="PANTHER" id="PTHR13256:SF16">
    <property type="entry name" value="ALPHA_BETA-TUBULIN-N-ACETYLTRANSFERASE 9"/>
    <property type="match status" value="1"/>
</dbReference>
<dbReference type="Pfam" id="PF13302">
    <property type="entry name" value="Acetyltransf_3"/>
    <property type="match status" value="1"/>
</dbReference>
<gene>
    <name evidence="6" type="ORF">CcaverHIS019_0704240</name>
</gene>
<proteinExistence type="inferred from homology"/>
<feature type="domain" description="N-acetyltransferase" evidence="5">
    <location>
        <begin position="37"/>
        <end position="186"/>
    </location>
</feature>
<dbReference type="FunFam" id="3.40.630.30:FF:000248">
    <property type="entry name" value="N-acetyltransferase 9-like protein"/>
    <property type="match status" value="1"/>
</dbReference>
<evidence type="ECO:0000259" key="5">
    <source>
        <dbReference type="PROSITE" id="PS51186"/>
    </source>
</evidence>
<evidence type="ECO:0000256" key="3">
    <source>
        <dbReference type="ARBA" id="ARBA00023315"/>
    </source>
</evidence>
<keyword evidence="3" id="KW-0012">Acyltransferase</keyword>
<dbReference type="EMBL" id="AP028219">
    <property type="protein sequence ID" value="BEI94843.1"/>
    <property type="molecule type" value="Genomic_DNA"/>
</dbReference>
<keyword evidence="7" id="KW-1185">Reference proteome</keyword>
<sequence>MRLNKHTYICGDTCVLVPYRKEHVPTYHEWMKSPELLELTASEPLSLEEEYEMQQKWQTDEDKLTFIILARPDDLPADSNLLLTWKEVQRCKMVGDVNLFKPEGGDDAECEIMIAEPGFRRKGIAMEALGLFITYAVHHLPLSPRHFIARIGTANQASISLFERLGFGKVKVVEVWSEAEMRWGWTGGEYDDAWADIHHPDEADAWPKSRLEGRLGHADGDADG</sequence>